<feature type="transmembrane region" description="Helical" evidence="6">
    <location>
        <begin position="88"/>
        <end position="119"/>
    </location>
</feature>
<evidence type="ECO:0000256" key="3">
    <source>
        <dbReference type="ARBA" id="ARBA00022692"/>
    </source>
</evidence>
<keyword evidence="8" id="KW-1185">Reference proteome</keyword>
<feature type="transmembrane region" description="Helical" evidence="6">
    <location>
        <begin position="131"/>
        <end position="149"/>
    </location>
</feature>
<dbReference type="PIRSF" id="PIRSF006060">
    <property type="entry name" value="AA_transporter"/>
    <property type="match status" value="1"/>
</dbReference>
<feature type="transmembrane region" description="Helical" evidence="6">
    <location>
        <begin position="425"/>
        <end position="445"/>
    </location>
</feature>
<accession>A0A1A6C1L1</accession>
<keyword evidence="3 6" id="KW-0812">Transmembrane</keyword>
<dbReference type="Gene3D" id="1.20.1740.10">
    <property type="entry name" value="Amino acid/polyamine transporter I"/>
    <property type="match status" value="1"/>
</dbReference>
<dbReference type="OrthoDB" id="9804700at2"/>
<keyword evidence="5 6" id="KW-0472">Membrane</keyword>
<dbReference type="EMBL" id="JQSG02000006">
    <property type="protein sequence ID" value="OBS08448.1"/>
    <property type="molecule type" value="Genomic_DNA"/>
</dbReference>
<reference evidence="7 8" key="1">
    <citation type="journal article" date="2014" name="Genome Announc.">
        <title>Draft Genome Sequence of the Iron-Oxidizing, Acidophilic, and Halotolerant 'Thiobacillus prosperus' Type Strain DSM 5130.</title>
        <authorList>
            <person name="Ossandon F.J."/>
            <person name="Cardenas J.P."/>
            <person name="Corbett M."/>
            <person name="Quatrini R."/>
            <person name="Holmes D.S."/>
            <person name="Watkin E."/>
        </authorList>
    </citation>
    <scope>NUCLEOTIDE SEQUENCE [LARGE SCALE GENOMIC DNA]</scope>
    <source>
        <strain evidence="7 8">DSM 5130</strain>
    </source>
</reference>
<evidence type="ECO:0000256" key="6">
    <source>
        <dbReference type="SAM" id="Phobius"/>
    </source>
</evidence>
<evidence type="ECO:0000256" key="4">
    <source>
        <dbReference type="ARBA" id="ARBA00022989"/>
    </source>
</evidence>
<comment type="subcellular location">
    <subcellularLocation>
        <location evidence="1">Cell membrane</location>
        <topology evidence="1">Multi-pass membrane protein</topology>
    </subcellularLocation>
</comment>
<evidence type="ECO:0000256" key="2">
    <source>
        <dbReference type="ARBA" id="ARBA00022475"/>
    </source>
</evidence>
<comment type="caution">
    <text evidence="7">The sequence shown here is derived from an EMBL/GenBank/DDBJ whole genome shotgun (WGS) entry which is preliminary data.</text>
</comment>
<dbReference type="Proteomes" id="UP000029273">
    <property type="component" value="Unassembled WGS sequence"/>
</dbReference>
<dbReference type="InterPro" id="IPR002293">
    <property type="entry name" value="AA/rel_permease1"/>
</dbReference>
<dbReference type="GO" id="GO:0022857">
    <property type="term" value="F:transmembrane transporter activity"/>
    <property type="evidence" value="ECO:0007669"/>
    <property type="project" value="InterPro"/>
</dbReference>
<feature type="transmembrane region" description="Helical" evidence="6">
    <location>
        <begin position="280"/>
        <end position="305"/>
    </location>
</feature>
<feature type="transmembrane region" description="Helical" evidence="6">
    <location>
        <begin position="334"/>
        <end position="352"/>
    </location>
</feature>
<dbReference type="PANTHER" id="PTHR42770:SF7">
    <property type="entry name" value="MEMBRANE PROTEIN"/>
    <property type="match status" value="1"/>
</dbReference>
<evidence type="ECO:0000313" key="7">
    <source>
        <dbReference type="EMBL" id="OBS08448.1"/>
    </source>
</evidence>
<name>A0A1A6C1L1_9GAMM</name>
<dbReference type="Pfam" id="PF13520">
    <property type="entry name" value="AA_permease_2"/>
    <property type="match status" value="1"/>
</dbReference>
<feature type="transmembrane region" description="Helical" evidence="6">
    <location>
        <begin position="401"/>
        <end position="419"/>
    </location>
</feature>
<keyword evidence="4 6" id="KW-1133">Transmembrane helix</keyword>
<protein>
    <submittedName>
        <fullName evidence="7">Amino acid permease</fullName>
    </submittedName>
</protein>
<dbReference type="GO" id="GO:0005886">
    <property type="term" value="C:plasma membrane"/>
    <property type="evidence" value="ECO:0007669"/>
    <property type="project" value="UniProtKB-SubCell"/>
</dbReference>
<evidence type="ECO:0000256" key="1">
    <source>
        <dbReference type="ARBA" id="ARBA00004651"/>
    </source>
</evidence>
<gene>
    <name evidence="7" type="ORF">Thpro_022698</name>
</gene>
<organism evidence="7 8">
    <name type="scientific">Acidihalobacter prosperus</name>
    <dbReference type="NCBI Taxonomy" id="160660"/>
    <lineage>
        <taxon>Bacteria</taxon>
        <taxon>Pseudomonadati</taxon>
        <taxon>Pseudomonadota</taxon>
        <taxon>Gammaproteobacteria</taxon>
        <taxon>Chromatiales</taxon>
        <taxon>Ectothiorhodospiraceae</taxon>
        <taxon>Acidihalobacter</taxon>
    </lineage>
</organism>
<feature type="transmembrane region" description="Helical" evidence="6">
    <location>
        <begin position="161"/>
        <end position="182"/>
    </location>
</feature>
<evidence type="ECO:0000256" key="5">
    <source>
        <dbReference type="ARBA" id="ARBA00023136"/>
    </source>
</evidence>
<keyword evidence="2" id="KW-1003">Cell membrane</keyword>
<feature type="transmembrane region" description="Helical" evidence="6">
    <location>
        <begin position="236"/>
        <end position="260"/>
    </location>
</feature>
<dbReference type="RefSeq" id="WP_052064671.1">
    <property type="nucleotide sequence ID" value="NZ_JQSG02000006.1"/>
</dbReference>
<dbReference type="AlphaFoldDB" id="A0A1A6C1L1"/>
<dbReference type="InterPro" id="IPR050367">
    <property type="entry name" value="APC_superfamily"/>
</dbReference>
<feature type="transmembrane region" description="Helical" evidence="6">
    <location>
        <begin position="34"/>
        <end position="67"/>
    </location>
</feature>
<proteinExistence type="predicted"/>
<evidence type="ECO:0000313" key="8">
    <source>
        <dbReference type="Proteomes" id="UP000029273"/>
    </source>
</evidence>
<feature type="transmembrane region" description="Helical" evidence="6">
    <location>
        <begin position="194"/>
        <end position="215"/>
    </location>
</feature>
<feature type="transmembrane region" description="Helical" evidence="6">
    <location>
        <begin position="372"/>
        <end position="389"/>
    </location>
</feature>
<sequence>MHSHAVPARLRQGELGLGHIVSATLANIAPAMSFYFGFGVIVAGAGVAAPLTILVAMIAVLFLANTLAEFSRFTPSAGSFVTFIGKGFGATAAVTAAVFLIFGYILAGSAVVAIMGGWTSETLHRYLHVQIPWQIMTFAALVLVGAMTVRGVRLSTAWAAAAFWLELAILVVVGIALLGVHGRLSLRPLDPQSLAGGFKGLGLGFPIAIFLFIGWENASMMADETMTPRRLVPRALFASVLAIGVLYTFLAYATVVGFGYDAKALEAAQVPYVDLTAHLLGGVVVLLYLAGVTSILGSLIGLVNAQSRILFNSGREGLLPNLFGAVHDRHRTPWAAIATFLLAALALLFMFAEGKNPVNYFGEAATCGTIPVAIIYGVTNLALPAYVWRTHRAAFSWVRHAALPMLGFLAMILPVWGLVTPGQPYPFNLYPYVALGVLAVAYFYARSATARDPGMGERIGSIVADEAK</sequence>
<dbReference type="PANTHER" id="PTHR42770">
    <property type="entry name" value="AMINO ACID TRANSPORTER-RELATED"/>
    <property type="match status" value="1"/>
</dbReference>